<reference evidence="3 4" key="1">
    <citation type="journal article" date="2013" name="Nature">
        <title>Insights into bilaterian evolution from three spiralian genomes.</title>
        <authorList>
            <person name="Simakov O."/>
            <person name="Marletaz F."/>
            <person name="Cho S.J."/>
            <person name="Edsinger-Gonzales E."/>
            <person name="Havlak P."/>
            <person name="Hellsten U."/>
            <person name="Kuo D.H."/>
            <person name="Larsson T."/>
            <person name="Lv J."/>
            <person name="Arendt D."/>
            <person name="Savage R."/>
            <person name="Osoegawa K."/>
            <person name="de Jong P."/>
            <person name="Grimwood J."/>
            <person name="Chapman J.A."/>
            <person name="Shapiro H."/>
            <person name="Aerts A."/>
            <person name="Otillar R.P."/>
            <person name="Terry A.Y."/>
            <person name="Boore J.L."/>
            <person name="Grigoriev I.V."/>
            <person name="Lindberg D.R."/>
            <person name="Seaver E.C."/>
            <person name="Weisblat D.A."/>
            <person name="Putnam N.H."/>
            <person name="Rokhsar D.S."/>
        </authorList>
    </citation>
    <scope>NUCLEOTIDE SEQUENCE [LARGE SCALE GENOMIC DNA]</scope>
</reference>
<dbReference type="AlphaFoldDB" id="V4BNC3"/>
<organism evidence="3 4">
    <name type="scientific">Lottia gigantea</name>
    <name type="common">Giant owl limpet</name>
    <dbReference type="NCBI Taxonomy" id="225164"/>
    <lineage>
        <taxon>Eukaryota</taxon>
        <taxon>Metazoa</taxon>
        <taxon>Spiralia</taxon>
        <taxon>Lophotrochozoa</taxon>
        <taxon>Mollusca</taxon>
        <taxon>Gastropoda</taxon>
        <taxon>Patellogastropoda</taxon>
        <taxon>Lottioidea</taxon>
        <taxon>Lottiidae</taxon>
        <taxon>Lottia</taxon>
    </lineage>
</organism>
<accession>V4BNC3</accession>
<evidence type="ECO:0000313" key="3">
    <source>
        <dbReference type="EMBL" id="ESO90339.1"/>
    </source>
</evidence>
<dbReference type="Proteomes" id="UP000030746">
    <property type="component" value="Unassembled WGS sequence"/>
</dbReference>
<evidence type="ECO:0000256" key="2">
    <source>
        <dbReference type="ARBA" id="ARBA00035300"/>
    </source>
</evidence>
<gene>
    <name evidence="3" type="ORF">LOTGIDRAFT_164258</name>
</gene>
<dbReference type="EMBL" id="KB202444">
    <property type="protein sequence ID" value="ESO90339.1"/>
    <property type="molecule type" value="Genomic_DNA"/>
</dbReference>
<evidence type="ECO:0000313" key="4">
    <source>
        <dbReference type="Proteomes" id="UP000030746"/>
    </source>
</evidence>
<dbReference type="RefSeq" id="XP_009059010.1">
    <property type="nucleotide sequence ID" value="XM_009060762.1"/>
</dbReference>
<dbReference type="KEGG" id="lgi:LOTGIDRAFT_164258"/>
<dbReference type="InterPro" id="IPR026794">
    <property type="entry name" value="ADISSP"/>
</dbReference>
<protein>
    <recommendedName>
        <fullName evidence="2">Adipose-secreted signaling protein</fullName>
    </recommendedName>
</protein>
<evidence type="ECO:0000256" key="1">
    <source>
        <dbReference type="ARBA" id="ARBA00035018"/>
    </source>
</evidence>
<dbReference type="Pfam" id="PF15006">
    <property type="entry name" value="DUF4517"/>
    <property type="match status" value="1"/>
</dbReference>
<comment type="similarity">
    <text evidence="1">Belongs to the ADISSP family.</text>
</comment>
<dbReference type="PANTHER" id="PTHR13287:SF2">
    <property type="entry name" value="ADIPOSE-SECRETED SIGNALING PROTEIN"/>
    <property type="match status" value="1"/>
</dbReference>
<name>V4BNC3_LOTGI</name>
<dbReference type="PANTHER" id="PTHR13287">
    <property type="entry name" value="ADIPOSE-SECRETED SIGNALING PROTEIN"/>
    <property type="match status" value="1"/>
</dbReference>
<dbReference type="CTD" id="20239688"/>
<dbReference type="HOGENOM" id="CLU_094626_1_0_1"/>
<sequence>MTITYIQAVGIEVDSDLLNQEGHHQADSEGHVHFPAEQVQEHDLEIIVKSGGDNQVDVHLGFLQFKHLYEVKFCIKDDLGEDVDYDPLQNLHVKIENVQPTEDGTGHEILLNFNAHREKLLTESILLKSRNDKEKYLTLVLHARVLGGYFL</sequence>
<proteinExistence type="inferred from homology"/>
<keyword evidence="4" id="KW-1185">Reference proteome</keyword>
<dbReference type="GeneID" id="20239688"/>
<dbReference type="OrthoDB" id="6246153at2759"/>
<dbReference type="OMA" id="HHRYHIE"/>